<sequence length="94" mass="10477">MHRTGAIFLQSALQTGILSGICLLMFFLHYIRIAVRNAKTEKNREKAMFRTGILLSVTGFLLMGLANDSNLAVSPLFWCILGMGIAMETETFYS</sequence>
<feature type="transmembrane region" description="Helical" evidence="1">
    <location>
        <begin position="47"/>
        <end position="66"/>
    </location>
</feature>
<evidence type="ECO:0000313" key="3">
    <source>
        <dbReference type="Proteomes" id="UP000633936"/>
    </source>
</evidence>
<feature type="transmembrane region" description="Helical" evidence="1">
    <location>
        <begin position="12"/>
        <end position="35"/>
    </location>
</feature>
<accession>A0ABR7I3A7</accession>
<evidence type="ECO:0000313" key="2">
    <source>
        <dbReference type="EMBL" id="MBC5740988.1"/>
    </source>
</evidence>
<dbReference type="EMBL" id="JACOQE010000006">
    <property type="protein sequence ID" value="MBC5740988.1"/>
    <property type="molecule type" value="Genomic_DNA"/>
</dbReference>
<name>A0ABR7I3A7_9FIRM</name>
<organism evidence="2 3">
    <name type="scientific">Blautia intestinalis</name>
    <dbReference type="NCBI Taxonomy" id="2763028"/>
    <lineage>
        <taxon>Bacteria</taxon>
        <taxon>Bacillati</taxon>
        <taxon>Bacillota</taxon>
        <taxon>Clostridia</taxon>
        <taxon>Lachnospirales</taxon>
        <taxon>Lachnospiraceae</taxon>
        <taxon>Blautia</taxon>
    </lineage>
</organism>
<keyword evidence="1" id="KW-1133">Transmembrane helix</keyword>
<dbReference type="RefSeq" id="WP_118039179.1">
    <property type="nucleotide sequence ID" value="NZ_JACOQE010000006.1"/>
</dbReference>
<dbReference type="SUPFAM" id="SSF103473">
    <property type="entry name" value="MFS general substrate transporter"/>
    <property type="match status" value="1"/>
</dbReference>
<keyword evidence="1" id="KW-0472">Membrane</keyword>
<dbReference type="InterPro" id="IPR036259">
    <property type="entry name" value="MFS_trans_sf"/>
</dbReference>
<keyword evidence="1" id="KW-0812">Transmembrane</keyword>
<gene>
    <name evidence="2" type="ORF">H8Z79_11130</name>
</gene>
<comment type="caution">
    <text evidence="2">The sequence shown here is derived from an EMBL/GenBank/DDBJ whole genome shotgun (WGS) entry which is preliminary data.</text>
</comment>
<protein>
    <submittedName>
        <fullName evidence="2">Uncharacterized protein</fullName>
    </submittedName>
</protein>
<evidence type="ECO:0000256" key="1">
    <source>
        <dbReference type="SAM" id="Phobius"/>
    </source>
</evidence>
<keyword evidence="3" id="KW-1185">Reference proteome</keyword>
<feature type="transmembrane region" description="Helical" evidence="1">
    <location>
        <begin position="72"/>
        <end position="93"/>
    </location>
</feature>
<reference evidence="2 3" key="1">
    <citation type="submission" date="2020-08" db="EMBL/GenBank/DDBJ databases">
        <title>Genome public.</title>
        <authorList>
            <person name="Liu C."/>
            <person name="Sun Q."/>
        </authorList>
    </citation>
    <scope>NUCLEOTIDE SEQUENCE [LARGE SCALE GENOMIC DNA]</scope>
    <source>
        <strain evidence="2 3">27-44</strain>
    </source>
</reference>
<dbReference type="Proteomes" id="UP000633936">
    <property type="component" value="Unassembled WGS sequence"/>
</dbReference>
<proteinExistence type="predicted"/>